<dbReference type="VEuPathDB" id="MicrosporidiaDB:CWI37_0108p0040"/>
<name>A0A4Q9LA38_9MICR</name>
<protein>
    <submittedName>
        <fullName evidence="2">Uncharacterized protein</fullName>
    </submittedName>
</protein>
<dbReference type="Proteomes" id="UP000292362">
    <property type="component" value="Unassembled WGS sequence"/>
</dbReference>
<evidence type="ECO:0000313" key="3">
    <source>
        <dbReference type="Proteomes" id="UP000292362"/>
    </source>
</evidence>
<keyword evidence="1" id="KW-0732">Signal</keyword>
<dbReference type="EMBL" id="PITJ01000108">
    <property type="protein sequence ID" value="TBU04637.1"/>
    <property type="molecule type" value="Genomic_DNA"/>
</dbReference>
<dbReference type="AlphaFoldDB" id="A0A4Q9LA38"/>
<feature type="chain" id="PRO_5020692317" evidence="1">
    <location>
        <begin position="26"/>
        <end position="555"/>
    </location>
</feature>
<accession>A0A4Q9LA38</accession>
<evidence type="ECO:0000256" key="1">
    <source>
        <dbReference type="SAM" id="SignalP"/>
    </source>
</evidence>
<evidence type="ECO:0000313" key="2">
    <source>
        <dbReference type="EMBL" id="TBU04637.1"/>
    </source>
</evidence>
<gene>
    <name evidence="2" type="ORF">CWI37_0108p0040</name>
</gene>
<organism evidence="2 3">
    <name type="scientific">Hamiltosporidium tvaerminnensis</name>
    <dbReference type="NCBI Taxonomy" id="1176355"/>
    <lineage>
        <taxon>Eukaryota</taxon>
        <taxon>Fungi</taxon>
        <taxon>Fungi incertae sedis</taxon>
        <taxon>Microsporidia</taxon>
        <taxon>Dubosqiidae</taxon>
        <taxon>Hamiltosporidium</taxon>
    </lineage>
</organism>
<reference evidence="2 3" key="1">
    <citation type="submission" date="2017-12" db="EMBL/GenBank/DDBJ databases">
        <authorList>
            <person name="Pombert J.-F."/>
            <person name="Haag K.L."/>
            <person name="Ebert D."/>
        </authorList>
    </citation>
    <scope>NUCLEOTIDE SEQUENCE [LARGE SCALE GENOMIC DNA]</scope>
    <source>
        <strain evidence="2">FI-OER-3-3</strain>
    </source>
</reference>
<sequence length="555" mass="65208">MFLSRLHSLHYFILKTALIITFTSSSSSRNKAETGSKIINEEGTSENILITNEQEKILPLQHNHTLTKSQDNSLGHNLLNFNSNNLQNPESEKQNFQHPAHSICVQRFFELSSSYNRLYRYEFRSDSPSQNLDPGYCVYNPSVSSYSDQGIEYQSKNTLIGNNVLHNLSFDKNLLIPQPMSIESQQIRIAIIRILEYPSAGIYPDILILLTQTYFLDDILDPGCLHKYFLVLRNLVEIEKQIISINPRKEREFEQVLHANMENVDLSGSNTFILLYAPTLISLKNFIERKLELYTSYSKNTISIFFGLKLIESVIIKTHKAISMILELHTLNNFSNATSYMNIILKKNSNIIYEIIFQLFSSAFGFNEHFKTIFQLIIDLQKKKCADILSAKKIIFDEFDLSFLPDIFFFLEESEMNEIVGLYLKKTNFQSLTGITENHRPIDSINYEIFYLKNKTILKIICYYFMIFEDFEIRLFKDYFLYSKLNNQYLILKRRFEGFKHNLFLDDIRNGNNLRVLLYDTYCFFHYCIVYCYNRDVLPEDYLTKISNIYLIKQN</sequence>
<proteinExistence type="predicted"/>
<comment type="caution">
    <text evidence="2">The sequence shown here is derived from an EMBL/GenBank/DDBJ whole genome shotgun (WGS) entry which is preliminary data.</text>
</comment>
<feature type="signal peptide" evidence="1">
    <location>
        <begin position="1"/>
        <end position="25"/>
    </location>
</feature>